<evidence type="ECO:0000313" key="7">
    <source>
        <dbReference type="EMBL" id="GAG23581.1"/>
    </source>
</evidence>
<sequence length="79" mass="8737">VAQPDQADIVVKNAEFFLRPGGWAMLAVKSRSIDVALPPEKVYAREIGVLEGNGFEIHEALKLDPYVKDHAMVVARYEG</sequence>
<keyword evidence="4" id="KW-0489">Methyltransferase</keyword>
<evidence type="ECO:0000256" key="5">
    <source>
        <dbReference type="ARBA" id="ARBA00022679"/>
    </source>
</evidence>
<comment type="similarity">
    <text evidence="1">Belongs to the methyltransferase superfamily. Fibrillarin family.</text>
</comment>
<dbReference type="AlphaFoldDB" id="X0XF68"/>
<dbReference type="GO" id="GO:0008649">
    <property type="term" value="F:rRNA methyltransferase activity"/>
    <property type="evidence" value="ECO:0007669"/>
    <property type="project" value="TreeGrafter"/>
</dbReference>
<keyword evidence="5" id="KW-0808">Transferase</keyword>
<evidence type="ECO:0000256" key="4">
    <source>
        <dbReference type="ARBA" id="ARBA00022603"/>
    </source>
</evidence>
<dbReference type="SMART" id="SM01206">
    <property type="entry name" value="Fibrillarin"/>
    <property type="match status" value="1"/>
</dbReference>
<dbReference type="InterPro" id="IPR000692">
    <property type="entry name" value="Fibrillarin"/>
</dbReference>
<dbReference type="GO" id="GO:0000494">
    <property type="term" value="P:box C/D sno(s)RNA 3'-end processing"/>
    <property type="evidence" value="ECO:0007669"/>
    <property type="project" value="TreeGrafter"/>
</dbReference>
<evidence type="ECO:0000256" key="2">
    <source>
        <dbReference type="ARBA" id="ARBA00015190"/>
    </source>
</evidence>
<comment type="caution">
    <text evidence="7">The sequence shown here is derived from an EMBL/GenBank/DDBJ whole genome shotgun (WGS) entry which is preliminary data.</text>
</comment>
<evidence type="ECO:0000256" key="1">
    <source>
        <dbReference type="ARBA" id="ARBA00010632"/>
    </source>
</evidence>
<evidence type="ECO:0000256" key="6">
    <source>
        <dbReference type="ARBA" id="ARBA00022884"/>
    </source>
</evidence>
<keyword evidence="6" id="KW-0694">RNA-binding</keyword>
<proteinExistence type="inferred from homology"/>
<feature type="non-terminal residue" evidence="7">
    <location>
        <position position="1"/>
    </location>
</feature>
<dbReference type="SUPFAM" id="SSF53335">
    <property type="entry name" value="S-adenosyl-L-methionine-dependent methyltransferases"/>
    <property type="match status" value="1"/>
</dbReference>
<accession>X0XF68</accession>
<protein>
    <recommendedName>
        <fullName evidence="2">rRNA 2'-O-methyltransferase fibrillarin</fullName>
    </recommendedName>
</protein>
<dbReference type="EMBL" id="BARS01035883">
    <property type="protein sequence ID" value="GAG23581.1"/>
    <property type="molecule type" value="Genomic_DNA"/>
</dbReference>
<dbReference type="Gene3D" id="3.40.50.150">
    <property type="entry name" value="Vaccinia Virus protein VP39"/>
    <property type="match status" value="1"/>
</dbReference>
<dbReference type="GO" id="GO:1990259">
    <property type="term" value="F:histone H2AQ104 methyltransferase activity"/>
    <property type="evidence" value="ECO:0007669"/>
    <property type="project" value="TreeGrafter"/>
</dbReference>
<dbReference type="Pfam" id="PF01269">
    <property type="entry name" value="Fibrillarin"/>
    <property type="match status" value="1"/>
</dbReference>
<organism evidence="7">
    <name type="scientific">marine sediment metagenome</name>
    <dbReference type="NCBI Taxonomy" id="412755"/>
    <lineage>
        <taxon>unclassified sequences</taxon>
        <taxon>metagenomes</taxon>
        <taxon>ecological metagenomes</taxon>
    </lineage>
</organism>
<name>X0XF68_9ZZZZ</name>
<dbReference type="InterPro" id="IPR029063">
    <property type="entry name" value="SAM-dependent_MTases_sf"/>
</dbReference>
<dbReference type="PRINTS" id="PR00052">
    <property type="entry name" value="FIBRILLARIN"/>
</dbReference>
<gene>
    <name evidence="7" type="ORF">S01H1_55225</name>
</gene>
<dbReference type="PANTHER" id="PTHR10335">
    <property type="entry name" value="RRNA 2-O-METHYLTRANSFERASE FIBRILLARIN"/>
    <property type="match status" value="1"/>
</dbReference>
<dbReference type="PANTHER" id="PTHR10335:SF17">
    <property type="entry name" value="FIBRILLARIN"/>
    <property type="match status" value="1"/>
</dbReference>
<dbReference type="GO" id="GO:0003723">
    <property type="term" value="F:RNA binding"/>
    <property type="evidence" value="ECO:0007669"/>
    <property type="project" value="UniProtKB-KW"/>
</dbReference>
<evidence type="ECO:0000256" key="3">
    <source>
        <dbReference type="ARBA" id="ARBA00022552"/>
    </source>
</evidence>
<reference evidence="7" key="1">
    <citation type="journal article" date="2014" name="Front. Microbiol.">
        <title>High frequency of phylogenetically diverse reductive dehalogenase-homologous genes in deep subseafloor sedimentary metagenomes.</title>
        <authorList>
            <person name="Kawai M."/>
            <person name="Futagami T."/>
            <person name="Toyoda A."/>
            <person name="Takaki Y."/>
            <person name="Nishi S."/>
            <person name="Hori S."/>
            <person name="Arai W."/>
            <person name="Tsubouchi T."/>
            <person name="Morono Y."/>
            <person name="Uchiyama I."/>
            <person name="Ito T."/>
            <person name="Fujiyama A."/>
            <person name="Inagaki F."/>
            <person name="Takami H."/>
        </authorList>
    </citation>
    <scope>NUCLEOTIDE SEQUENCE</scope>
    <source>
        <strain evidence="7">Expedition CK06-06</strain>
    </source>
</reference>
<keyword evidence="3" id="KW-0698">rRNA processing</keyword>